<feature type="non-terminal residue" evidence="3">
    <location>
        <position position="1153"/>
    </location>
</feature>
<proteinExistence type="evidence at transcript level"/>
<dbReference type="GO" id="GO:0003824">
    <property type="term" value="F:catalytic activity"/>
    <property type="evidence" value="ECO:0007669"/>
    <property type="project" value="InterPro"/>
</dbReference>
<dbReference type="InterPro" id="IPR036397">
    <property type="entry name" value="RNaseH_sf"/>
</dbReference>
<dbReference type="SUPFAM" id="SSF56219">
    <property type="entry name" value="DNase I-like"/>
    <property type="match status" value="1"/>
</dbReference>
<dbReference type="InterPro" id="IPR005135">
    <property type="entry name" value="Endo/exonuclease/phosphatase"/>
</dbReference>
<evidence type="ECO:0000313" key="3">
    <source>
        <dbReference type="EMBL" id="JAA61225.1"/>
    </source>
</evidence>
<dbReference type="InterPro" id="IPR036691">
    <property type="entry name" value="Endo/exonu/phosph_ase_sf"/>
</dbReference>
<dbReference type="EMBL" id="GACK01003809">
    <property type="protein sequence ID" value="JAA61225.1"/>
    <property type="molecule type" value="mRNA"/>
</dbReference>
<name>L7MB23_RHIPC</name>
<dbReference type="GO" id="GO:0042575">
    <property type="term" value="C:DNA polymerase complex"/>
    <property type="evidence" value="ECO:0007669"/>
    <property type="project" value="UniProtKB-ARBA"/>
</dbReference>
<reference evidence="3" key="2">
    <citation type="journal article" date="2015" name="J. Proteomics">
        <title>Sexual differences in the sialomes of the zebra tick, Rhipicephalus pulchellus.</title>
        <authorList>
            <person name="Tan A.W."/>
            <person name="Francischetti I.M."/>
            <person name="Slovak M."/>
            <person name="Kini R.M."/>
            <person name="Ribeiro J.M."/>
        </authorList>
    </citation>
    <scope>NUCLEOTIDE SEQUENCE</scope>
    <source>
        <tissue evidence="3">Salivary gland</tissue>
    </source>
</reference>
<dbReference type="SUPFAM" id="SSF53098">
    <property type="entry name" value="Ribonuclease H-like"/>
    <property type="match status" value="1"/>
</dbReference>
<feature type="compositionally biased region" description="Polar residues" evidence="1">
    <location>
        <begin position="1059"/>
        <end position="1070"/>
    </location>
</feature>
<feature type="non-terminal residue" evidence="3">
    <location>
        <position position="1"/>
    </location>
</feature>
<evidence type="ECO:0000259" key="2">
    <source>
        <dbReference type="PROSITE" id="PS50878"/>
    </source>
</evidence>
<evidence type="ECO:0000256" key="1">
    <source>
        <dbReference type="SAM" id="MobiDB-lite"/>
    </source>
</evidence>
<dbReference type="Gene3D" id="3.60.10.10">
    <property type="entry name" value="Endonuclease/exonuclease/phosphatase"/>
    <property type="match status" value="1"/>
</dbReference>
<dbReference type="Gene3D" id="3.30.420.10">
    <property type="entry name" value="Ribonuclease H-like superfamily/Ribonuclease H"/>
    <property type="match status" value="1"/>
</dbReference>
<dbReference type="PROSITE" id="PS50878">
    <property type="entry name" value="RT_POL"/>
    <property type="match status" value="1"/>
</dbReference>
<dbReference type="GO" id="GO:0071897">
    <property type="term" value="P:DNA biosynthetic process"/>
    <property type="evidence" value="ECO:0007669"/>
    <property type="project" value="UniProtKB-ARBA"/>
</dbReference>
<organism evidence="3">
    <name type="scientific">Rhipicephalus pulchellus</name>
    <name type="common">Yellow backed tick</name>
    <name type="synonym">Dermacentor pulchellus</name>
    <dbReference type="NCBI Taxonomy" id="72859"/>
    <lineage>
        <taxon>Eukaryota</taxon>
        <taxon>Metazoa</taxon>
        <taxon>Ecdysozoa</taxon>
        <taxon>Arthropoda</taxon>
        <taxon>Chelicerata</taxon>
        <taxon>Arachnida</taxon>
        <taxon>Acari</taxon>
        <taxon>Parasitiformes</taxon>
        <taxon>Ixodida</taxon>
        <taxon>Ixodoidea</taxon>
        <taxon>Ixodidae</taxon>
        <taxon>Rhipicephalinae</taxon>
        <taxon>Rhipicephalus</taxon>
        <taxon>Rhipicephalus</taxon>
    </lineage>
</organism>
<dbReference type="CDD" id="cd01650">
    <property type="entry name" value="RT_nLTR_like"/>
    <property type="match status" value="1"/>
</dbReference>
<feature type="compositionally biased region" description="Basic and acidic residues" evidence="1">
    <location>
        <begin position="1049"/>
        <end position="1058"/>
    </location>
</feature>
<dbReference type="PANTHER" id="PTHR19446">
    <property type="entry name" value="REVERSE TRANSCRIPTASES"/>
    <property type="match status" value="1"/>
</dbReference>
<feature type="region of interest" description="Disordered" evidence="1">
    <location>
        <begin position="1049"/>
        <end position="1070"/>
    </location>
</feature>
<dbReference type="SUPFAM" id="SSF56672">
    <property type="entry name" value="DNA/RNA polymerases"/>
    <property type="match status" value="1"/>
</dbReference>
<accession>L7MB23</accession>
<dbReference type="InterPro" id="IPR012337">
    <property type="entry name" value="RNaseH-like_sf"/>
</dbReference>
<protein>
    <submittedName>
        <fullName evidence="3">Putative tick transposon</fullName>
    </submittedName>
</protein>
<feature type="domain" description="Reverse transcriptase" evidence="2">
    <location>
        <begin position="462"/>
        <end position="722"/>
    </location>
</feature>
<dbReference type="Pfam" id="PF14529">
    <property type="entry name" value="Exo_endo_phos_2"/>
    <property type="match status" value="1"/>
</dbReference>
<sequence>NNELVIWQWNCASFLKKKAVFQQFVSSQANKPAVILLQETLKGEVALRGYRSVACWGEGKRGVATLISKEFSFEVHEVRPDLKVEHILIELIPNSRLKEHLFILNVYSSPSDARETFNALLCKVSKIAGSAPLTIAGDFNAHHQTWGYIHNTAKGRALLQHTTNLNMLLVTDHNFPTRLGNSVVRDTTPDLAFVRNVECPLWQNLHENLGSDHFITSVSFEIRAPPPRVFKIVDWDAFRELRKSDENEYDDFGQLLERLKEDVKAATKVVHTDLQTERMDSRLARLLEAKNSILNRWRTQRLNRRLRKKIALLNQEIESYSQTLARQQWDEVCNAVDGQMRSGAKWNILKHLLGDRQTKTNQRQTVDRLIHKERSAGLSDDQILQQLADRYLSLGPSTGADYPDFSGLEEVELDSPFSTAEIRAVLFNLNGKSAPGPDGITNRLLKNLDDRSIELLTDQVNRVWESGQMPEEWRTATVVLIPKPGKPLGLDTLRPISLTSCVGKVAEHAILNRISHHIEQNELFPFNLIGFRPALCTQDVMKMIKHQILDIDTRDVRGILALDLEKAFDNISHAHILDSISELGLGSRFYGFVRSFLRDRVATIRLGDLCSREFHLGPRGTPQGSVISPLIFNIAMRKLSLELARIDRIGHALYADDITIWCTGGRDGDVEDSLQRALRCTEEFLDSTGLHLSTAKSELLLYTQPQKRKFTTIPLPPEGIRIGIHTRSGQAIPRVDKIRILGMFLEEHGSNSHTLTRIAAKAESMVKLILRVSNRRGGLCEANLMRLFHAFLMSHINYIAAAHRWERKEQGKLDAIIRQCIKKVLGLPNNTNQEKLKALGMHNTFNEIAEAQQTAQAARLSSSKAGRRILDFLGCEPTLVADKNVQLPAKLREQITVSQIPRNVHPLYNVGRRVARAKSLLSSAAATPEHVAFVDAAQYPGTANFVVVVTDLLGKLLTAASLRGTTPARAEQAAIALAVSIPKRTRIFTDSRAAARAFMTGSVCDQAAHILTRSPNCAEIDGHITWFPAHTGEDVHPALPNANELAHARARELSHRDGQSASNLGEGNRQPDSLLTFNEICKHYQLSRRMFPLPHPQLSRAQSITLRMLQTGTYPSPLIYSKFIDSIKPHCPHCNERRCTLSHMLWQCTALRD</sequence>
<reference evidence="3" key="1">
    <citation type="submission" date="2012-11" db="EMBL/GenBank/DDBJ databases">
        <authorList>
            <person name="Lucero-Rivera Y.E."/>
            <person name="Tovar-Ramirez D."/>
        </authorList>
    </citation>
    <scope>NUCLEOTIDE SEQUENCE</scope>
    <source>
        <tissue evidence="3">Salivary gland</tissue>
    </source>
</reference>
<dbReference type="AlphaFoldDB" id="L7MB23"/>
<dbReference type="GO" id="GO:0003676">
    <property type="term" value="F:nucleic acid binding"/>
    <property type="evidence" value="ECO:0007669"/>
    <property type="project" value="InterPro"/>
</dbReference>
<dbReference type="InterPro" id="IPR000477">
    <property type="entry name" value="RT_dom"/>
</dbReference>
<dbReference type="InterPro" id="IPR043502">
    <property type="entry name" value="DNA/RNA_pol_sf"/>
</dbReference>
<dbReference type="Pfam" id="PF00078">
    <property type="entry name" value="RVT_1"/>
    <property type="match status" value="1"/>
</dbReference>